<evidence type="ECO:0000256" key="7">
    <source>
        <dbReference type="SAM" id="Coils"/>
    </source>
</evidence>
<proteinExistence type="predicted"/>
<evidence type="ECO:0000259" key="9">
    <source>
        <dbReference type="Pfam" id="PF02470"/>
    </source>
</evidence>
<dbReference type="GO" id="GO:0005886">
    <property type="term" value="C:plasma membrane"/>
    <property type="evidence" value="ECO:0007669"/>
    <property type="project" value="UniProtKB-SubCell"/>
</dbReference>
<evidence type="ECO:0000256" key="6">
    <source>
        <dbReference type="ARBA" id="ARBA00023136"/>
    </source>
</evidence>
<keyword evidence="2" id="KW-1003">Cell membrane</keyword>
<feature type="domain" description="Mce/MlaD" evidence="9">
    <location>
        <begin position="171"/>
        <end position="225"/>
    </location>
</feature>
<protein>
    <recommendedName>
        <fullName evidence="9">Mce/MlaD domain-containing protein</fullName>
    </recommendedName>
</protein>
<evidence type="ECO:0000256" key="2">
    <source>
        <dbReference type="ARBA" id="ARBA00022475"/>
    </source>
</evidence>
<feature type="coiled-coil region" evidence="7">
    <location>
        <begin position="662"/>
        <end position="689"/>
    </location>
</feature>
<dbReference type="PANTHER" id="PTHR30462:SF0">
    <property type="entry name" value="INTERMEMBRANE TRANSPORT PROTEIN YEBT"/>
    <property type="match status" value="1"/>
</dbReference>
<gene>
    <name evidence="10" type="ORF">DS909_04320</name>
</gene>
<dbReference type="RefSeq" id="WP_113822200.1">
    <property type="nucleotide sequence ID" value="NZ_QOCE01000011.1"/>
</dbReference>
<evidence type="ECO:0000256" key="1">
    <source>
        <dbReference type="ARBA" id="ARBA00004533"/>
    </source>
</evidence>
<evidence type="ECO:0000256" key="4">
    <source>
        <dbReference type="ARBA" id="ARBA00022692"/>
    </source>
</evidence>
<name>A0A366X9N7_9RHOB</name>
<dbReference type="AlphaFoldDB" id="A0A366X9N7"/>
<keyword evidence="5 8" id="KW-1133">Transmembrane helix</keyword>
<keyword evidence="4 8" id="KW-0812">Transmembrane</keyword>
<comment type="caution">
    <text evidence="10">The sequence shown here is derived from an EMBL/GenBank/DDBJ whole genome shotgun (WGS) entry which is preliminary data.</text>
</comment>
<comment type="subcellular location">
    <subcellularLocation>
        <location evidence="1">Cell inner membrane</location>
    </subcellularLocation>
</comment>
<keyword evidence="6 8" id="KW-0472">Membrane</keyword>
<dbReference type="OrthoDB" id="9806984at2"/>
<evidence type="ECO:0000256" key="5">
    <source>
        <dbReference type="ARBA" id="ARBA00022989"/>
    </source>
</evidence>
<feature type="domain" description="Mce/MlaD" evidence="9">
    <location>
        <begin position="50"/>
        <end position="135"/>
    </location>
</feature>
<dbReference type="PANTHER" id="PTHR30462">
    <property type="entry name" value="INTERMEMBRANE TRANSPORT PROTEIN PQIB-RELATED"/>
    <property type="match status" value="1"/>
</dbReference>
<dbReference type="Pfam" id="PF02470">
    <property type="entry name" value="MlaD"/>
    <property type="match status" value="2"/>
</dbReference>
<keyword evidence="7" id="KW-0175">Coiled coil</keyword>
<evidence type="ECO:0000256" key="8">
    <source>
        <dbReference type="SAM" id="Phobius"/>
    </source>
</evidence>
<reference evidence="10 11" key="1">
    <citation type="submission" date="2018-07" db="EMBL/GenBank/DDBJ databases">
        <title>Modular assembly of carbohydrate-degrading microbial communities in the ocean.</title>
        <authorList>
            <person name="Enke T.N."/>
            <person name="Datta M.S."/>
            <person name="Schwartzman J.A."/>
            <person name="Cermak N."/>
            <person name="Schmitz D.A."/>
            <person name="Barrere J."/>
            <person name="Cordero O.X."/>
        </authorList>
    </citation>
    <scope>NUCLEOTIDE SEQUENCE [LARGE SCALE GENOMIC DNA]</scope>
    <source>
        <strain evidence="10 11">C3M10</strain>
    </source>
</reference>
<organism evidence="10 11">
    <name type="scientific">Phaeobacter gallaeciensis</name>
    <dbReference type="NCBI Taxonomy" id="60890"/>
    <lineage>
        <taxon>Bacteria</taxon>
        <taxon>Pseudomonadati</taxon>
        <taxon>Pseudomonadota</taxon>
        <taxon>Alphaproteobacteria</taxon>
        <taxon>Rhodobacterales</taxon>
        <taxon>Roseobacteraceae</taxon>
        <taxon>Phaeobacter</taxon>
    </lineage>
</organism>
<accession>A0A366X9N7</accession>
<evidence type="ECO:0000256" key="3">
    <source>
        <dbReference type="ARBA" id="ARBA00022519"/>
    </source>
</evidence>
<evidence type="ECO:0000313" key="11">
    <source>
        <dbReference type="Proteomes" id="UP000252706"/>
    </source>
</evidence>
<feature type="transmembrane region" description="Helical" evidence="8">
    <location>
        <begin position="20"/>
        <end position="42"/>
    </location>
</feature>
<dbReference type="EMBL" id="QOCE01000011">
    <property type="protein sequence ID" value="RBW60650.1"/>
    <property type="molecule type" value="Genomic_DNA"/>
</dbReference>
<sequence length="697" mass="73897">MTDSQGLPKPIVKDQKPGLLARLSLIWLVPVLALAGALGLAWDTYRQRDVTIEITFPEASGIEPGKTLIKFREVTVGTVAELGYSEDLTKVVVQANIHRKMAQYLDTDTQFWLVTAKITASGVTGLNTLLSGSHINVEWDTDVVEPSRKFVALADAPIILPGAKGAEILLTSPVSGSVAVGAPILHKGVAMGKVEAVGFDQASDSVLITAFVNHPYDALVNTGTRFWNASGINIELNDSGLQLNVGSLSSLLQGGIEFDTTMSGGAPIGPKATFDLYATKDLAKESLLDDDLRATVHLTSSFAGSVKGLKEGSDVLFRGLKIGQIINLSATARTDDAGKPEIVMEAAYTVQPGRLGLAEVKTKEQTLDLLAEMVSKSNLRARLAPNSIFSGGLHIELYEDPEAESAALKRDQIPYPVLPSTPTSPETLTIAAESVLNRVASLPIEELMDRAIKVISEIDTLLANQDTQALPADVRALLSNVNTIATSDGLKKLPDDLHDTLATVQDLLDTFETNDGVTNIVESLKDVRTAVASISTASDKLPALLEDIDTFVGKANGLPLESVVTSADDVLKSTNEFLSNEDMAQVPGALSGALEQANLTLKELRDGGAVALLNRTLSSAGDAAESISIAVKDLPELAKRLDQLADTAEDTIGAYGPSSPVNREVQAAIQDLRSAVKSLNALVQAIRRKPNSLLVGR</sequence>
<keyword evidence="3" id="KW-0997">Cell inner membrane</keyword>
<dbReference type="InterPro" id="IPR051800">
    <property type="entry name" value="PqiA-PqiB_transport"/>
</dbReference>
<evidence type="ECO:0000313" key="10">
    <source>
        <dbReference type="EMBL" id="RBW60650.1"/>
    </source>
</evidence>
<dbReference type="Proteomes" id="UP000252706">
    <property type="component" value="Unassembled WGS sequence"/>
</dbReference>
<dbReference type="InterPro" id="IPR003399">
    <property type="entry name" value="Mce/MlaD"/>
</dbReference>